<dbReference type="Proteomes" id="UP000281553">
    <property type="component" value="Unassembled WGS sequence"/>
</dbReference>
<protein>
    <submittedName>
        <fullName evidence="1">Uncharacterized protein</fullName>
    </submittedName>
</protein>
<reference evidence="1 2" key="1">
    <citation type="submission" date="2018-11" db="EMBL/GenBank/DDBJ databases">
        <authorList>
            <consortium name="Pathogen Informatics"/>
        </authorList>
    </citation>
    <scope>NUCLEOTIDE SEQUENCE [LARGE SCALE GENOMIC DNA]</scope>
</reference>
<evidence type="ECO:0000313" key="1">
    <source>
        <dbReference type="EMBL" id="VDN41878.1"/>
    </source>
</evidence>
<feature type="non-terminal residue" evidence="1">
    <location>
        <position position="61"/>
    </location>
</feature>
<dbReference type="EMBL" id="UYRU01102897">
    <property type="protein sequence ID" value="VDN41878.1"/>
    <property type="molecule type" value="Genomic_DNA"/>
</dbReference>
<evidence type="ECO:0000313" key="2">
    <source>
        <dbReference type="Proteomes" id="UP000281553"/>
    </source>
</evidence>
<keyword evidence="2" id="KW-1185">Reference proteome</keyword>
<sequence length="61" mass="6776">MALEIGAVRASGPAWEEAASVYAIEWSRYVPEVFISCAADWTIKAWHTDLPKPFLNIATHS</sequence>
<organism evidence="1 2">
    <name type="scientific">Dibothriocephalus latus</name>
    <name type="common">Fish tapeworm</name>
    <name type="synonym">Diphyllobothrium latum</name>
    <dbReference type="NCBI Taxonomy" id="60516"/>
    <lineage>
        <taxon>Eukaryota</taxon>
        <taxon>Metazoa</taxon>
        <taxon>Spiralia</taxon>
        <taxon>Lophotrochozoa</taxon>
        <taxon>Platyhelminthes</taxon>
        <taxon>Cestoda</taxon>
        <taxon>Eucestoda</taxon>
        <taxon>Diphyllobothriidea</taxon>
        <taxon>Diphyllobothriidae</taxon>
        <taxon>Dibothriocephalus</taxon>
    </lineage>
</organism>
<gene>
    <name evidence="1" type="ORF">DILT_LOCUS18671</name>
</gene>
<proteinExistence type="predicted"/>
<dbReference type="OrthoDB" id="10259804at2759"/>
<accession>A0A3P7NZS0</accession>
<name>A0A3P7NZS0_DIBLA</name>
<dbReference type="AlphaFoldDB" id="A0A3P7NZS0"/>